<reference evidence="1" key="1">
    <citation type="submission" date="2019-08" db="EMBL/GenBank/DDBJ databases">
        <authorList>
            <person name="Kucharzyk K."/>
            <person name="Murdoch R.W."/>
            <person name="Higgins S."/>
            <person name="Loffler F."/>
        </authorList>
    </citation>
    <scope>NUCLEOTIDE SEQUENCE</scope>
</reference>
<evidence type="ECO:0000313" key="1">
    <source>
        <dbReference type="EMBL" id="MPM14216.1"/>
    </source>
</evidence>
<dbReference type="EMBL" id="VSSQ01002243">
    <property type="protein sequence ID" value="MPM14216.1"/>
    <property type="molecule type" value="Genomic_DNA"/>
</dbReference>
<comment type="caution">
    <text evidence="1">The sequence shown here is derived from an EMBL/GenBank/DDBJ whole genome shotgun (WGS) entry which is preliminary data.</text>
</comment>
<protein>
    <submittedName>
        <fullName evidence="1">Uncharacterized protein</fullName>
    </submittedName>
</protein>
<organism evidence="1">
    <name type="scientific">bioreactor metagenome</name>
    <dbReference type="NCBI Taxonomy" id="1076179"/>
    <lineage>
        <taxon>unclassified sequences</taxon>
        <taxon>metagenomes</taxon>
        <taxon>ecological metagenomes</taxon>
    </lineage>
</organism>
<accession>A0A644XDA8</accession>
<dbReference type="AlphaFoldDB" id="A0A644XDA8"/>
<gene>
    <name evidence="1" type="ORF">SDC9_60576</name>
</gene>
<name>A0A644XDA8_9ZZZZ</name>
<sequence length="39" mass="4126">MTSTAICGQFGAVMVSTGVLKIEIAIRSIGQLRNKAVNF</sequence>
<proteinExistence type="predicted"/>